<dbReference type="CDD" id="cd16917">
    <property type="entry name" value="HATPase_UhpB-NarQ-NarX-like"/>
    <property type="match status" value="1"/>
</dbReference>
<gene>
    <name evidence="7" type="ORF">GCM10007387_56720</name>
</gene>
<sequence>MRMAVLRSSILPWLLALATASAPASAPAGPRQPESRVANEAANEAARRSSQDVAAPAPARATLQNTSWTRKDGAPANVFSMAQDGNGLLWFAATDGLYSFDGARFLRQRAVYGHPLHAQATTAVTAVGETIWVGYQFGGISRFEHGAVRHYTGKNGPQGAIYHFIQLPDGSLWATGSRGLHRFDGEDWRLVTPADGLSEGLVMFHTVLPDGSMLVYAPDGIYRSARKAGSGGYTFTRVLDEPGVDGGDLWKDGQVLINSRAHGLRLFDPASGRLAPFQLRNGGLPMHTYTVDHRGRLWVNTGDALQLLDEARRPLQQFMPANGFSGKTMTTALTDREGNLWFATENGVDRVREPRLATIALPTGLTGPPGVVAGDDGAVWVINFHHENAFRVPTFIVDADGTRRDTGIHRVSATHSQADGTLWFAGDGGLWRVRKGETTRVALPGELAGRTVQAITTGPDGDLWLSVVGKGIHALRRGAWSAGGGHPELAMPTAISLSADRAGRIWLGYPDNRIAMLENGVVRQFDGKDGLAVGNTLAMVQGRDRFWIGGDRGLAWFDGKRFAALGERGRGSFYGVSGIVERGNGELWLHDTSGLARLDAPALAAAAGQRLPDVAAERFDHLDGHRGMPAQIRPLPSLVQATDGRLWYATSSSVGYIDPAAIPRNPRPPTVLIGAVRTDERAYPAGAALALPARVPRLEIDFTATALSMPERVRFRYRLVGQDGAWRDAGGLRQAVYTNLAPGAYTFEVIAANEDGVWSPRPASVALSIEAAFTQTLWFKLACALAAVAAIWLLHRWRLARVAARLHNDLKVRMLERERIARTLHDTFLQSVQSLVLRMHVLMHKLPDQSAVRAEAEEVLARAERVMDEGRDRVRQLRGPAVREGSLAQALTEAGREFAASGGTGFVAQVDGRPPELAPEVEDELFTIGREALANAFRHAAAAKVALQLDYRGGMLRLAVIDDGCGIPRDILARGARAGHWGLPGMRERAHLAGASLEIDSTPRGTTVRVTMPLAAGTPARDLHTA</sequence>
<dbReference type="InterPro" id="IPR013783">
    <property type="entry name" value="Ig-like_fold"/>
</dbReference>
<dbReference type="InterPro" id="IPR011712">
    <property type="entry name" value="Sig_transdc_His_kin_sub3_dim/P"/>
</dbReference>
<dbReference type="Gene3D" id="2.60.40.10">
    <property type="entry name" value="Immunoglobulins"/>
    <property type="match status" value="1"/>
</dbReference>
<feature type="region of interest" description="Disordered" evidence="4">
    <location>
        <begin position="24"/>
        <end position="60"/>
    </location>
</feature>
<dbReference type="Gene3D" id="3.30.565.10">
    <property type="entry name" value="Histidine kinase-like ATPase, C-terminal domain"/>
    <property type="match status" value="1"/>
</dbReference>
<comment type="caution">
    <text evidence="7">The sequence shown here is derived from an EMBL/GenBank/DDBJ whole genome shotgun (WGS) entry which is preliminary data.</text>
</comment>
<feature type="compositionally biased region" description="Low complexity" evidence="4">
    <location>
        <begin position="24"/>
        <end position="44"/>
    </location>
</feature>
<keyword evidence="5" id="KW-0732">Signal</keyword>
<feature type="signal peptide" evidence="5">
    <location>
        <begin position="1"/>
        <end position="26"/>
    </location>
</feature>
<reference evidence="7" key="1">
    <citation type="journal article" date="2014" name="Int. J. Syst. Evol. Microbiol.">
        <title>Complete genome sequence of Corynebacterium casei LMG S-19264T (=DSM 44701T), isolated from a smear-ripened cheese.</title>
        <authorList>
            <consortium name="US DOE Joint Genome Institute (JGI-PGF)"/>
            <person name="Walter F."/>
            <person name="Albersmeier A."/>
            <person name="Kalinowski J."/>
            <person name="Ruckert C."/>
        </authorList>
    </citation>
    <scope>NUCLEOTIDE SEQUENCE</scope>
    <source>
        <strain evidence="7">KCTC 12343</strain>
    </source>
</reference>
<evidence type="ECO:0000313" key="7">
    <source>
        <dbReference type="EMBL" id="GGY67153.1"/>
    </source>
</evidence>
<dbReference type="Gene3D" id="1.20.5.1930">
    <property type="match status" value="1"/>
</dbReference>
<reference evidence="7" key="2">
    <citation type="submission" date="2022-12" db="EMBL/GenBank/DDBJ databases">
        <authorList>
            <person name="Sun Q."/>
            <person name="Kim S."/>
        </authorList>
    </citation>
    <scope>NUCLEOTIDE SEQUENCE</scope>
    <source>
        <strain evidence="7">KCTC 12343</strain>
    </source>
</reference>
<dbReference type="InterPro" id="IPR003594">
    <property type="entry name" value="HATPase_dom"/>
</dbReference>
<dbReference type="GO" id="GO:0046983">
    <property type="term" value="F:protein dimerization activity"/>
    <property type="evidence" value="ECO:0007669"/>
    <property type="project" value="InterPro"/>
</dbReference>
<evidence type="ECO:0000256" key="3">
    <source>
        <dbReference type="ARBA" id="ARBA00023012"/>
    </source>
</evidence>
<keyword evidence="3" id="KW-0902">Two-component regulatory system</keyword>
<keyword evidence="2 7" id="KW-0418">Kinase</keyword>
<dbReference type="InterPro" id="IPR036890">
    <property type="entry name" value="HATPase_C_sf"/>
</dbReference>
<evidence type="ECO:0000256" key="2">
    <source>
        <dbReference type="ARBA" id="ARBA00022777"/>
    </source>
</evidence>
<evidence type="ECO:0000256" key="5">
    <source>
        <dbReference type="SAM" id="SignalP"/>
    </source>
</evidence>
<dbReference type="InterPro" id="IPR050482">
    <property type="entry name" value="Sensor_HK_TwoCompSys"/>
</dbReference>
<dbReference type="PANTHER" id="PTHR24421">
    <property type="entry name" value="NITRATE/NITRITE SENSOR PROTEIN NARX-RELATED"/>
    <property type="match status" value="1"/>
</dbReference>
<evidence type="ECO:0000313" key="8">
    <source>
        <dbReference type="Proteomes" id="UP000628442"/>
    </source>
</evidence>
<dbReference type="Gene3D" id="2.130.10.10">
    <property type="entry name" value="YVTN repeat-like/Quinoprotein amine dehydrogenase"/>
    <property type="match status" value="3"/>
</dbReference>
<dbReference type="Pfam" id="PF07730">
    <property type="entry name" value="HisKA_3"/>
    <property type="match status" value="1"/>
</dbReference>
<dbReference type="InterPro" id="IPR015943">
    <property type="entry name" value="WD40/YVTN_repeat-like_dom_sf"/>
</dbReference>
<dbReference type="GO" id="GO:0016020">
    <property type="term" value="C:membrane"/>
    <property type="evidence" value="ECO:0007669"/>
    <property type="project" value="InterPro"/>
</dbReference>
<feature type="domain" description="Histidine kinase/HSP90-like ATPase" evidence="6">
    <location>
        <begin position="920"/>
        <end position="1016"/>
    </location>
</feature>
<dbReference type="InterPro" id="IPR011123">
    <property type="entry name" value="Y_Y_Y"/>
</dbReference>
<dbReference type="Pfam" id="PF07495">
    <property type="entry name" value="Y_Y_Y"/>
    <property type="match status" value="1"/>
</dbReference>
<dbReference type="SUPFAM" id="SSF55874">
    <property type="entry name" value="ATPase domain of HSP90 chaperone/DNA topoisomerase II/histidine kinase"/>
    <property type="match status" value="1"/>
</dbReference>
<feature type="chain" id="PRO_5041700555" evidence="5">
    <location>
        <begin position="27"/>
        <end position="1026"/>
    </location>
</feature>
<organism evidence="7 8">
    <name type="scientific">Pseudoduganella albidiflava</name>
    <dbReference type="NCBI Taxonomy" id="321983"/>
    <lineage>
        <taxon>Bacteria</taxon>
        <taxon>Pseudomonadati</taxon>
        <taxon>Pseudomonadota</taxon>
        <taxon>Betaproteobacteria</taxon>
        <taxon>Burkholderiales</taxon>
        <taxon>Oxalobacteraceae</taxon>
        <taxon>Telluria group</taxon>
        <taxon>Pseudoduganella</taxon>
    </lineage>
</organism>
<dbReference type="AlphaFoldDB" id="A0AA87Y276"/>
<dbReference type="EMBL" id="BMWV01000022">
    <property type="protein sequence ID" value="GGY67153.1"/>
    <property type="molecule type" value="Genomic_DNA"/>
</dbReference>
<dbReference type="GO" id="GO:0000155">
    <property type="term" value="F:phosphorelay sensor kinase activity"/>
    <property type="evidence" value="ECO:0007669"/>
    <property type="project" value="InterPro"/>
</dbReference>
<dbReference type="Proteomes" id="UP000628442">
    <property type="component" value="Unassembled WGS sequence"/>
</dbReference>
<evidence type="ECO:0000256" key="1">
    <source>
        <dbReference type="ARBA" id="ARBA00022679"/>
    </source>
</evidence>
<dbReference type="SMART" id="SM00387">
    <property type="entry name" value="HATPase_c"/>
    <property type="match status" value="1"/>
</dbReference>
<evidence type="ECO:0000259" key="6">
    <source>
        <dbReference type="SMART" id="SM00387"/>
    </source>
</evidence>
<proteinExistence type="predicted"/>
<dbReference type="PANTHER" id="PTHR24421:SF62">
    <property type="entry name" value="SENSORY TRANSDUCTION HISTIDINE KINASE"/>
    <property type="match status" value="1"/>
</dbReference>
<protein>
    <submittedName>
        <fullName evidence="7">Histidine kinase</fullName>
    </submittedName>
</protein>
<accession>A0AA87Y276</accession>
<evidence type="ECO:0000256" key="4">
    <source>
        <dbReference type="SAM" id="MobiDB-lite"/>
    </source>
</evidence>
<dbReference type="Pfam" id="PF02518">
    <property type="entry name" value="HATPase_c"/>
    <property type="match status" value="1"/>
</dbReference>
<name>A0AA87Y276_9BURK</name>
<dbReference type="SUPFAM" id="SSF63829">
    <property type="entry name" value="Calcium-dependent phosphotriesterase"/>
    <property type="match status" value="2"/>
</dbReference>
<keyword evidence="1" id="KW-0808">Transferase</keyword>